<dbReference type="Gene3D" id="1.25.10.10">
    <property type="entry name" value="Leucine-rich Repeat Variant"/>
    <property type="match status" value="3"/>
</dbReference>
<organism evidence="8 9">
    <name type="scientific">Pavo cristatus</name>
    <name type="common">Indian peafowl</name>
    <name type="synonym">Blue peafowl</name>
    <dbReference type="NCBI Taxonomy" id="9049"/>
    <lineage>
        <taxon>Eukaryota</taxon>
        <taxon>Metazoa</taxon>
        <taxon>Chordata</taxon>
        <taxon>Craniata</taxon>
        <taxon>Vertebrata</taxon>
        <taxon>Euteleostomi</taxon>
        <taxon>Archelosauria</taxon>
        <taxon>Archosauria</taxon>
        <taxon>Dinosauria</taxon>
        <taxon>Saurischia</taxon>
        <taxon>Theropoda</taxon>
        <taxon>Coelurosauria</taxon>
        <taxon>Aves</taxon>
        <taxon>Neognathae</taxon>
        <taxon>Galloanserae</taxon>
        <taxon>Galliformes</taxon>
        <taxon>Phasianidae</taxon>
        <taxon>Phasianinae</taxon>
        <taxon>Pavo</taxon>
    </lineage>
</organism>
<evidence type="ECO:0000256" key="2">
    <source>
        <dbReference type="ARBA" id="ARBA00004240"/>
    </source>
</evidence>
<proteinExistence type="predicted"/>
<dbReference type="FunFam" id="1.25.10.10:FF:000144">
    <property type="entry name" value="rap1 GTPase-GDP dissociation stimulator 1 isoform X1"/>
    <property type="match status" value="1"/>
</dbReference>
<feature type="repeat" description="ARM" evidence="7">
    <location>
        <begin position="325"/>
        <end position="357"/>
    </location>
</feature>
<evidence type="ECO:0000313" key="9">
    <source>
        <dbReference type="Proteomes" id="UP000694428"/>
    </source>
</evidence>
<dbReference type="GO" id="GO:0005739">
    <property type="term" value="C:mitochondrion"/>
    <property type="evidence" value="ECO:0007669"/>
    <property type="project" value="UniProtKB-SubCell"/>
</dbReference>
<dbReference type="GO" id="GO:0005829">
    <property type="term" value="C:cytosol"/>
    <property type="evidence" value="ECO:0007669"/>
    <property type="project" value="UniProtKB-SubCell"/>
</dbReference>
<dbReference type="GO" id="GO:0005085">
    <property type="term" value="F:guanyl-nucleotide exchange factor activity"/>
    <property type="evidence" value="ECO:0007669"/>
    <property type="project" value="InterPro"/>
</dbReference>
<evidence type="ECO:0000256" key="7">
    <source>
        <dbReference type="PROSITE-ProRule" id="PRU00259"/>
    </source>
</evidence>
<name>A0A8C9EPN7_PAVCR</name>
<dbReference type="SMART" id="SM00185">
    <property type="entry name" value="ARM"/>
    <property type="match status" value="3"/>
</dbReference>
<dbReference type="Pfam" id="PF00514">
    <property type="entry name" value="Arm"/>
    <property type="match status" value="3"/>
</dbReference>
<sequence length="561" mass="61638">MDNLSDALKKLKITATDSTADSLEGCLDCLLQALAQNNTETSEKIQKSGVLQVFASLLMPQSSCTAKVANIIAEVARNEFMRNPCVDAGLIPPLVQMLNCKDQEVLLQTGRALGNICYDSHEGRNAVDHAGGAHIVVDLIRSLCSKTDPASEKLLTVFCGMLMNYSNENGKQHEKLALCLPGEQPHPKPKKINIKANCRFMLWKLTLNYFKRKLPQFTYSIFYVIKLQLVEAGLVECLLEIVQKTVDSDKEDDVAELKTASDLMVLLLLGDESMQKLFEGGKGSVFQRVLSWIPSNSHQLQLAGALAIANFARNDGNCIHMVDNGIVQKLMDLLDRHVEDGNVTVQHAALSALRNLAIPGKPPFALLPTQEEILLSCLYSFCTAIATTEAAEQLGKNAKLVERLVEWCEAKDHAGVMGESNRLLSALIRHSKSKDVIRTIVQSGGIKHLVTMATSEHVIMQNEALVALALIAALELVTAEKDLENAQLVQILHRLLSDDRSAPEIKYNSMVLVCALVGSESLQKEVQNMAFLEVVSKLRSHENKTVAQQALLTEQRLAVES</sequence>
<feature type="repeat" description="ARM" evidence="7">
    <location>
        <begin position="89"/>
        <end position="131"/>
    </location>
</feature>
<dbReference type="GO" id="GO:0005783">
    <property type="term" value="C:endoplasmic reticulum"/>
    <property type="evidence" value="ECO:0007669"/>
    <property type="project" value="UniProtKB-SubCell"/>
</dbReference>
<dbReference type="SUPFAM" id="SSF48371">
    <property type="entry name" value="ARM repeat"/>
    <property type="match status" value="1"/>
</dbReference>
<protein>
    <submittedName>
        <fullName evidence="8">Rap1 GTPase-GDP dissociation stimulator 1</fullName>
    </submittedName>
</protein>
<reference evidence="8" key="1">
    <citation type="submission" date="2025-08" db="UniProtKB">
        <authorList>
            <consortium name="Ensembl"/>
        </authorList>
    </citation>
    <scope>IDENTIFICATION</scope>
</reference>
<dbReference type="InterPro" id="IPR011989">
    <property type="entry name" value="ARM-like"/>
</dbReference>
<dbReference type="FunFam" id="1.25.10.10:FF:000093">
    <property type="entry name" value="rap1 GTPase-GDP dissociation stimulator 1 isoform X4"/>
    <property type="match status" value="1"/>
</dbReference>
<accession>A0A8C9EPN7</accession>
<dbReference type="Proteomes" id="UP000694428">
    <property type="component" value="Unplaced"/>
</dbReference>
<dbReference type="PROSITE" id="PS50176">
    <property type="entry name" value="ARM_REPEAT"/>
    <property type="match status" value="2"/>
</dbReference>
<dbReference type="Ensembl" id="ENSPSTT00000004034.1">
    <property type="protein sequence ID" value="ENSPSTP00000003845.1"/>
    <property type="gene ID" value="ENSPSTG00000002791.1"/>
</dbReference>
<dbReference type="InterPro" id="IPR000225">
    <property type="entry name" value="Armadillo"/>
</dbReference>
<keyword evidence="5" id="KW-0256">Endoplasmic reticulum</keyword>
<evidence type="ECO:0000256" key="6">
    <source>
        <dbReference type="ARBA" id="ARBA00023128"/>
    </source>
</evidence>
<comment type="subcellular location">
    <subcellularLocation>
        <location evidence="3">Cytoplasm</location>
        <location evidence="3">Cytosol</location>
    </subcellularLocation>
    <subcellularLocation>
        <location evidence="2">Endoplasmic reticulum</location>
    </subcellularLocation>
    <subcellularLocation>
        <location evidence="1">Mitochondrion</location>
    </subcellularLocation>
</comment>
<evidence type="ECO:0000256" key="4">
    <source>
        <dbReference type="ARBA" id="ARBA00022490"/>
    </source>
</evidence>
<reference evidence="8" key="2">
    <citation type="submission" date="2025-09" db="UniProtKB">
        <authorList>
            <consortium name="Ensembl"/>
        </authorList>
    </citation>
    <scope>IDENTIFICATION</scope>
</reference>
<evidence type="ECO:0000256" key="3">
    <source>
        <dbReference type="ARBA" id="ARBA00004514"/>
    </source>
</evidence>
<dbReference type="InterPro" id="IPR040144">
    <property type="entry name" value="RAP1GDS1"/>
</dbReference>
<dbReference type="InterPro" id="IPR016024">
    <property type="entry name" value="ARM-type_fold"/>
</dbReference>
<evidence type="ECO:0000256" key="1">
    <source>
        <dbReference type="ARBA" id="ARBA00004173"/>
    </source>
</evidence>
<keyword evidence="4" id="KW-0963">Cytoplasm</keyword>
<dbReference type="PANTHER" id="PTHR10957">
    <property type="entry name" value="RAP1 GTPASE-GDP DISSOCIATION STIMULATOR 1"/>
    <property type="match status" value="1"/>
</dbReference>
<dbReference type="AlphaFoldDB" id="A0A8C9EPN7"/>
<keyword evidence="9" id="KW-1185">Reference proteome</keyword>
<evidence type="ECO:0000256" key="5">
    <source>
        <dbReference type="ARBA" id="ARBA00022824"/>
    </source>
</evidence>
<evidence type="ECO:0000313" key="8">
    <source>
        <dbReference type="Ensembl" id="ENSPSTP00000003845.1"/>
    </source>
</evidence>
<keyword evidence="6" id="KW-0496">Mitochondrion</keyword>